<dbReference type="AlphaFoldDB" id="A0A841FEP2"/>
<feature type="domain" description="YdbS-like PH" evidence="2">
    <location>
        <begin position="63"/>
        <end position="139"/>
    </location>
</feature>
<evidence type="ECO:0000259" key="2">
    <source>
        <dbReference type="Pfam" id="PF03703"/>
    </source>
</evidence>
<keyword evidence="1" id="KW-1133">Transmembrane helix</keyword>
<dbReference type="Pfam" id="PF03703">
    <property type="entry name" value="bPH_2"/>
    <property type="match status" value="2"/>
</dbReference>
<keyword evidence="4" id="KW-1185">Reference proteome</keyword>
<keyword evidence="1" id="KW-0812">Transmembrane</keyword>
<feature type="transmembrane region" description="Helical" evidence="1">
    <location>
        <begin position="163"/>
        <end position="182"/>
    </location>
</feature>
<dbReference type="InterPro" id="IPR005182">
    <property type="entry name" value="YdbS-like_PH"/>
</dbReference>
<comment type="caution">
    <text evidence="3">The sequence shown here is derived from an EMBL/GenBank/DDBJ whole genome shotgun (WGS) entry which is preliminary data.</text>
</comment>
<proteinExistence type="predicted"/>
<dbReference type="Proteomes" id="UP000548476">
    <property type="component" value="Unassembled WGS sequence"/>
</dbReference>
<feature type="transmembrane region" description="Helical" evidence="1">
    <location>
        <begin position="41"/>
        <end position="60"/>
    </location>
</feature>
<organism evidence="3 4">
    <name type="scientific">Phytomonospora endophytica</name>
    <dbReference type="NCBI Taxonomy" id="714109"/>
    <lineage>
        <taxon>Bacteria</taxon>
        <taxon>Bacillati</taxon>
        <taxon>Actinomycetota</taxon>
        <taxon>Actinomycetes</taxon>
        <taxon>Micromonosporales</taxon>
        <taxon>Micromonosporaceae</taxon>
        <taxon>Phytomonospora</taxon>
    </lineage>
</organism>
<dbReference type="RefSeq" id="WP_184787605.1">
    <property type="nucleotide sequence ID" value="NZ_BONT01000068.1"/>
</dbReference>
<dbReference type="PIRSF" id="PIRSF026631">
    <property type="entry name" value="UCP026631"/>
    <property type="match status" value="1"/>
</dbReference>
<dbReference type="PANTHER" id="PTHR34473:SF2">
    <property type="entry name" value="UPF0699 TRANSMEMBRANE PROTEIN YDBT"/>
    <property type="match status" value="1"/>
</dbReference>
<gene>
    <name evidence="3" type="ORF">HNR73_002590</name>
</gene>
<dbReference type="InterPro" id="IPR014529">
    <property type="entry name" value="UCP026631"/>
</dbReference>
<feature type="transmembrane region" description="Helical" evidence="1">
    <location>
        <begin position="206"/>
        <end position="231"/>
    </location>
</feature>
<feature type="transmembrane region" description="Helical" evidence="1">
    <location>
        <begin position="344"/>
        <end position="363"/>
    </location>
</feature>
<reference evidence="3 4" key="1">
    <citation type="submission" date="2020-08" db="EMBL/GenBank/DDBJ databases">
        <title>Genomic Encyclopedia of Type Strains, Phase IV (KMG-IV): sequencing the most valuable type-strain genomes for metagenomic binning, comparative biology and taxonomic classification.</title>
        <authorList>
            <person name="Goeker M."/>
        </authorList>
    </citation>
    <scope>NUCLEOTIDE SEQUENCE [LARGE SCALE GENOMIC DNA]</scope>
    <source>
        <strain evidence="3 4">YIM 65646</strain>
    </source>
</reference>
<dbReference type="PANTHER" id="PTHR34473">
    <property type="entry name" value="UPF0699 TRANSMEMBRANE PROTEIN YDBS"/>
    <property type="match status" value="1"/>
</dbReference>
<name>A0A841FEP2_9ACTN</name>
<accession>A0A841FEP2</accession>
<evidence type="ECO:0000313" key="3">
    <source>
        <dbReference type="EMBL" id="MBB6034736.1"/>
    </source>
</evidence>
<dbReference type="EMBL" id="JACHGT010000005">
    <property type="protein sequence ID" value="MBB6034736.1"/>
    <property type="molecule type" value="Genomic_DNA"/>
</dbReference>
<protein>
    <submittedName>
        <fullName evidence="3">Putative membrane protein</fullName>
    </submittedName>
</protein>
<evidence type="ECO:0000256" key="1">
    <source>
        <dbReference type="SAM" id="Phobius"/>
    </source>
</evidence>
<keyword evidence="1" id="KW-0472">Membrane</keyword>
<feature type="domain" description="YdbS-like PH" evidence="2">
    <location>
        <begin position="396"/>
        <end position="465"/>
    </location>
</feature>
<evidence type="ECO:0000313" key="4">
    <source>
        <dbReference type="Proteomes" id="UP000548476"/>
    </source>
</evidence>
<sequence length="499" mass="53506">MTWQRLSARTAVVRATWLLPPLGSALLAALASGGNLDARCWILVGSTGLTFAVITLSGLLRLRTTRYRLTADALETRVRLLGSRTRTVPLTRIRYADLTAGPVHRLLGLEVLRVGTAGAGDLVLDALPREEARRLRERLAAQSDGDRTVLSAMNLRWLRYAPLTFWVFGGVGIVVGSAFRLLDQLGLEPWRIPVVARVFTDYGPGALWLAIPLTVLGVAVIGGIGATAVYLENWWRFRLTRSDPETLRVTRGLFTTRSVSMERRLLRGAELAEPLLLRAGGGASVRAVAGGLGDAEEARARSRVLPPAPRAEAVAVATALLGTSPEVALLPHPRAARRRRTTRGLLWAVLPFTVAFLVLAALFGPGWLHGAWAWCAASSAATWWLARDAHRSLGHAIAGPHLMIRSGTFSRDTVALDRSGILAWTLSDSPFSRRAGLASLTAAVAAGRHGYRIPDMAADEAAGFADDAAPGILREFLVPGVTFATSGNPTPHPAPLHPS</sequence>